<name>A0A6I6F570_9GAMM</name>
<proteinExistence type="predicted"/>
<dbReference type="Pfam" id="PF05638">
    <property type="entry name" value="T6SS_HCP"/>
    <property type="match status" value="1"/>
</dbReference>
<dbReference type="Gene3D" id="2.30.110.20">
    <property type="entry name" value="Hcp1-like"/>
    <property type="match status" value="1"/>
</dbReference>
<dbReference type="NCBIfam" id="TIGR03344">
    <property type="entry name" value="VI_effect_Hcp1"/>
    <property type="match status" value="1"/>
</dbReference>
<dbReference type="AlphaFoldDB" id="A0A6I6F570"/>
<dbReference type="SUPFAM" id="SSF141452">
    <property type="entry name" value="Hcp1-like"/>
    <property type="match status" value="1"/>
</dbReference>
<dbReference type="InterPro" id="IPR052947">
    <property type="entry name" value="T6SS_Hcp1_domain"/>
</dbReference>
<dbReference type="InterPro" id="IPR036624">
    <property type="entry name" value="Hcp1-lik_sf"/>
</dbReference>
<evidence type="ECO:0000313" key="1">
    <source>
        <dbReference type="EMBL" id="MTD27504.1"/>
    </source>
</evidence>
<accession>A0A6L6GQ42</accession>
<dbReference type="EMBL" id="CP046509">
    <property type="protein sequence ID" value="QGU89040.1"/>
    <property type="molecule type" value="Genomic_DNA"/>
</dbReference>
<reference evidence="2 3" key="2">
    <citation type="submission" date="2019-12" db="EMBL/GenBank/DDBJ databases">
        <title>Erwinia sp. nov., isolated from droppings of birds in the Qinghai-Tiebt plateau of China.</title>
        <authorList>
            <person name="Ge Y."/>
        </authorList>
    </citation>
    <scope>NUCLEOTIDE SEQUENCE [LARGE SCALE GENOMIC DNA]</scope>
    <source>
        <strain evidence="2 3">J780</strain>
    </source>
</reference>
<dbReference type="PANTHER" id="PTHR34319">
    <property type="entry name" value="MAJOR EXPORTED PROTEIN"/>
    <property type="match status" value="1"/>
</dbReference>
<organism evidence="2 3">
    <name type="scientific">Erwinia sorbitola</name>
    <dbReference type="NCBI Taxonomy" id="2681984"/>
    <lineage>
        <taxon>Bacteria</taxon>
        <taxon>Pseudomonadati</taxon>
        <taxon>Pseudomonadota</taxon>
        <taxon>Gammaproteobacteria</taxon>
        <taxon>Enterobacterales</taxon>
        <taxon>Erwiniaceae</taxon>
        <taxon>Erwinia</taxon>
    </lineage>
</organism>
<evidence type="ECO:0000313" key="4">
    <source>
        <dbReference type="Proteomes" id="UP000480164"/>
    </source>
</evidence>
<keyword evidence="4" id="KW-1185">Reference proteome</keyword>
<sequence length="166" mass="18867">MTPKGDNGEFQYFLNLVGEQQGVISAGCNTIDSVGNKYQKNHPNEIQVLSLNHSLSREQHCNHHPIEFIKPVDKSSPLIGVAISNNERLTATFEVYWLNQSGVLEVFYRVKLKHATIVNVSSTYPHVINSSGIMPYEQISLRYESIKWEHKIAATSGYSIWDDRVY</sequence>
<evidence type="ECO:0000313" key="3">
    <source>
        <dbReference type="Proteomes" id="UP000424752"/>
    </source>
</evidence>
<evidence type="ECO:0000313" key="2">
    <source>
        <dbReference type="EMBL" id="QGU89040.1"/>
    </source>
</evidence>
<accession>A0A6I6F570</accession>
<dbReference type="Proteomes" id="UP000424752">
    <property type="component" value="Chromosome"/>
</dbReference>
<dbReference type="EMBL" id="WLZX01000003">
    <property type="protein sequence ID" value="MTD27504.1"/>
    <property type="molecule type" value="Genomic_DNA"/>
</dbReference>
<dbReference type="RefSeq" id="WP_154752777.1">
    <property type="nucleotide sequence ID" value="NZ_CP046509.1"/>
</dbReference>
<dbReference type="Proteomes" id="UP000480164">
    <property type="component" value="Unassembled WGS sequence"/>
</dbReference>
<dbReference type="PANTHER" id="PTHR34319:SF7">
    <property type="entry name" value="HNH ENDONUCLEASE DOMAIN-CONTAINING PROTEIN"/>
    <property type="match status" value="1"/>
</dbReference>
<dbReference type="KEGG" id="erwi:GN242_18225"/>
<protein>
    <submittedName>
        <fullName evidence="2">Type VI secretion system tube protein Hcp</fullName>
    </submittedName>
</protein>
<dbReference type="InterPro" id="IPR008514">
    <property type="entry name" value="T6SS_Hcp"/>
</dbReference>
<reference evidence="1 4" key="1">
    <citation type="submission" date="2019-11" db="EMBL/GenBank/DDBJ databases">
        <title>Erwinia sp. nov., isolated from feces of birds in Tibet plateau of China.</title>
        <authorList>
            <person name="Ge Y."/>
        </authorList>
    </citation>
    <scope>NUCLEOTIDE SEQUENCE [LARGE SCALE GENOMIC DNA]</scope>
    <source>
        <strain evidence="1 4">J316</strain>
    </source>
</reference>
<gene>
    <name evidence="2" type="primary">hcp</name>
    <name evidence="1" type="ORF">GK011_11200</name>
    <name evidence="2" type="ORF">GN242_18225</name>
</gene>